<keyword evidence="4 6" id="KW-0067">ATP-binding</keyword>
<feature type="compositionally biased region" description="Low complexity" evidence="8">
    <location>
        <begin position="720"/>
        <end position="734"/>
    </location>
</feature>
<dbReference type="CDD" id="cd01372">
    <property type="entry name" value="KISc_KIF4"/>
    <property type="match status" value="1"/>
</dbReference>
<feature type="binding site" evidence="6">
    <location>
        <begin position="84"/>
        <end position="91"/>
    </location>
    <ligand>
        <name>ATP</name>
        <dbReference type="ChEBI" id="CHEBI:30616"/>
    </ligand>
</feature>
<keyword evidence="5 7" id="KW-0175">Coiled coil</keyword>
<accession>A0ABP9YYC9</accession>
<evidence type="ECO:0000256" key="2">
    <source>
        <dbReference type="ARBA" id="ARBA00022490"/>
    </source>
</evidence>
<comment type="subcellular location">
    <subcellularLocation>
        <location evidence="1">Cytoplasm</location>
    </subcellularLocation>
</comment>
<reference evidence="10 11" key="1">
    <citation type="submission" date="2024-04" db="EMBL/GenBank/DDBJ databases">
        <title>genome sequences of Mucor flavus KT1a and Helicostylum pulchrum KT1b strains isolated from the surface of a dry-aged beef.</title>
        <authorList>
            <person name="Toyotome T."/>
            <person name="Hosono M."/>
            <person name="Torimaru M."/>
            <person name="Fukuda K."/>
            <person name="Mikami N."/>
        </authorList>
    </citation>
    <scope>NUCLEOTIDE SEQUENCE [LARGE SCALE GENOMIC DNA]</scope>
    <source>
        <strain evidence="10 11">KT1a</strain>
    </source>
</reference>
<evidence type="ECO:0000256" key="8">
    <source>
        <dbReference type="SAM" id="MobiDB-lite"/>
    </source>
</evidence>
<evidence type="ECO:0000256" key="1">
    <source>
        <dbReference type="ARBA" id="ARBA00004496"/>
    </source>
</evidence>
<dbReference type="Gene3D" id="3.40.850.10">
    <property type="entry name" value="Kinesin motor domain"/>
    <property type="match status" value="1"/>
</dbReference>
<feature type="region of interest" description="Disordered" evidence="8">
    <location>
        <begin position="1538"/>
        <end position="1577"/>
    </location>
</feature>
<feature type="compositionally biased region" description="Polar residues" evidence="8">
    <location>
        <begin position="1431"/>
        <end position="1446"/>
    </location>
</feature>
<dbReference type="Pfam" id="PF00225">
    <property type="entry name" value="Kinesin"/>
    <property type="match status" value="1"/>
</dbReference>
<evidence type="ECO:0000256" key="3">
    <source>
        <dbReference type="ARBA" id="ARBA00022741"/>
    </source>
</evidence>
<evidence type="ECO:0000259" key="9">
    <source>
        <dbReference type="PROSITE" id="PS50067"/>
    </source>
</evidence>
<proteinExistence type="inferred from homology"/>
<sequence length="1577" mass="178461">MTSTAVRVALRVRPLTEKERINNCTECLSFIPNEPQILMGTDKSFTYDYVFNNNTDQAKVYLDAASPLLHKFVDGFNATILAYGQTGSGKTFSMGTSIDNTVSDQDEGIVPRCIIELFQLLKNREAQDSEFKYEIFVSFLELYNEEFIDLLNNTRSKRRSANYTNSSEVSIREDIAGNIYWSGVKEEICYSPEELLGYLAQGSLGRTTGSTEMNSVSSRSHAIFSVILKQHKTEQEDGKAVVKTLNSKFHFVDLAGSERVITALYTFKTNTCSNSGLLALGNVISALGDETKRATHIPYRDSKLTRLLQDSLGGNSQTLMLACVSPADTNFMETLNTLKYANRARNIKNRVTVNQDFAGSSLEVNQLKALVSRLRMEIVSLRADGSVSSATNATVNSLSNHLEDKSSALRQESSRLRERLQDMSNQIIQVTSERDTLIMERELGEFMQNDDMDGGDSLLENISTARPIQTHPIIQRYQKTIQELTNQLHDTKEKLQVMEITQPKLQAALTKAMIQHNSSSSILQKFSNQPRKSNSSRRRKLGRASANSSMTTNGYAARITTKTRRPIITKSTSASLKSSKQKKHVRIKDVYQDDEYEDEGYVNDLQEEDVRHEEVKESIAKVRADIRKSLQVLELVKPLDDTANTWEEELKAFEAEERRLHGKEMQRDPSDEGSFSLSSSPAEEEYTHMDTVPVPAWKNDERENDSKPALSYDTDSNQHSRSNTATSNTSSTYNSQLSRMLHQIQSDIKVKEELVSHLEKSETEFTFMRKKFDEKVNHLQSQLADTQKEKDMVSMRTKSGVAIKSDIANLRADVKPNEVKQVYEVKMKNLLTEIQDLKRKYSQATITMQSTRNQNESLLRSLKVNVETLKVEKKRLVHRMKLEADRVREQINRQERKIQQLQRQHAKSNQAKKRLEQEHEVQKSTLKKRNEEILLSASQLKQMTSILKKAVREGGILDEKMLTKVIPIMGGSFAVIARGGGHGFPRRTSKKKNPIPLGIRVTRKKQLLDKALYQYIQGKQAVVEMEQLLVRCERLVAEKIELEDEREQVFFDEQEHEEATGQPMDIIAIELMDERIDLISAEISYLSARIDALQTEAAEEAIRAEENGASVVKTSSPRPAKHVTFADEILTEPVACDEWDDVDAFDDQFSVPVNAAPEMAYDITSKLIKSLESDECKRVIENLVDDIMDLRMSECNRQVTVQNLEKTVIDLRRTLIVMKRAAITNAIENERRIRHLEISEESMIDMMLHDEQDHTIENYMNNGNTIFDKIYEDGVRGLLCDASAAVEMSNAIVPSSSSYNQQISLPNSPAASPPYANHTVNNPPVPNQIIDNTSKSIVTAARDSTPSPDRFYNMIQKRLSWQQSVDGNETPNYLVDDLPSSATVTAANHTNVPPPEFGHYVTDHDSSTSSIRSSHLRRSSIQSDMSSLSSWNQKSMMRGPSSSHNNAVPLPPAVARREVTMISPLLSHIQPKNENIQTELESFENYRPPQRENSPLFTNSCQQQRLLKRPLPPIMPSASTFERPSTPTVFDRLAQTPTRASKAKMNYRHSSGSVDDLRRRWELDQKRPSSATEGSFV</sequence>
<evidence type="ECO:0000313" key="11">
    <source>
        <dbReference type="Proteomes" id="UP001473302"/>
    </source>
</evidence>
<dbReference type="Pfam" id="PF25764">
    <property type="entry name" value="KIF21A_4th"/>
    <property type="match status" value="1"/>
</dbReference>
<feature type="compositionally biased region" description="Polar residues" evidence="8">
    <location>
        <begin position="520"/>
        <end position="533"/>
    </location>
</feature>
<dbReference type="InterPro" id="IPR019821">
    <property type="entry name" value="Kinesin_motor_CS"/>
</dbReference>
<dbReference type="Proteomes" id="UP001473302">
    <property type="component" value="Unassembled WGS sequence"/>
</dbReference>
<evidence type="ECO:0000256" key="6">
    <source>
        <dbReference type="PROSITE-ProRule" id="PRU00283"/>
    </source>
</evidence>
<keyword evidence="3 6" id="KW-0547">Nucleotide-binding</keyword>
<evidence type="ECO:0000313" key="10">
    <source>
        <dbReference type="EMBL" id="GAA5811869.1"/>
    </source>
</evidence>
<dbReference type="SMART" id="SM00129">
    <property type="entry name" value="KISc"/>
    <property type="match status" value="1"/>
</dbReference>
<dbReference type="PANTHER" id="PTHR47969:SF15">
    <property type="entry name" value="CHROMOSOME-ASSOCIATED KINESIN KIF4A-RELATED"/>
    <property type="match status" value="1"/>
</dbReference>
<dbReference type="PROSITE" id="PS50067">
    <property type="entry name" value="KINESIN_MOTOR_2"/>
    <property type="match status" value="1"/>
</dbReference>
<keyword evidence="6" id="KW-0505">Motor protein</keyword>
<dbReference type="InterPro" id="IPR036961">
    <property type="entry name" value="Kinesin_motor_dom_sf"/>
</dbReference>
<feature type="region of interest" description="Disordered" evidence="8">
    <location>
        <begin position="896"/>
        <end position="923"/>
    </location>
</feature>
<organism evidence="10 11">
    <name type="scientific">Mucor flavus</name>
    <dbReference type="NCBI Taxonomy" id="439312"/>
    <lineage>
        <taxon>Eukaryota</taxon>
        <taxon>Fungi</taxon>
        <taxon>Fungi incertae sedis</taxon>
        <taxon>Mucoromycota</taxon>
        <taxon>Mucoromycotina</taxon>
        <taxon>Mucoromycetes</taxon>
        <taxon>Mucorales</taxon>
        <taxon>Mucorineae</taxon>
        <taxon>Mucoraceae</taxon>
        <taxon>Mucor</taxon>
    </lineage>
</organism>
<feature type="compositionally biased region" description="Basic and acidic residues" evidence="8">
    <location>
        <begin position="913"/>
        <end position="923"/>
    </location>
</feature>
<dbReference type="InterPro" id="IPR027417">
    <property type="entry name" value="P-loop_NTPase"/>
</dbReference>
<evidence type="ECO:0000256" key="4">
    <source>
        <dbReference type="ARBA" id="ARBA00022840"/>
    </source>
</evidence>
<feature type="compositionally biased region" description="Basic and acidic residues" evidence="8">
    <location>
        <begin position="660"/>
        <end position="670"/>
    </location>
</feature>
<feature type="compositionally biased region" description="Low complexity" evidence="8">
    <location>
        <begin position="1407"/>
        <end position="1430"/>
    </location>
</feature>
<dbReference type="InterPro" id="IPR027640">
    <property type="entry name" value="Kinesin-like_fam"/>
</dbReference>
<gene>
    <name evidence="10" type="ORF">MFLAVUS_005315</name>
</gene>
<dbReference type="SUPFAM" id="SSF52540">
    <property type="entry name" value="P-loop containing nucleoside triphosphate hydrolases"/>
    <property type="match status" value="1"/>
</dbReference>
<evidence type="ECO:0000256" key="5">
    <source>
        <dbReference type="ARBA" id="ARBA00023054"/>
    </source>
</evidence>
<keyword evidence="11" id="KW-1185">Reference proteome</keyword>
<comment type="caution">
    <text evidence="10">The sequence shown here is derived from an EMBL/GenBank/DDBJ whole genome shotgun (WGS) entry which is preliminary data.</text>
</comment>
<keyword evidence="2" id="KW-0963">Cytoplasm</keyword>
<protein>
    <recommendedName>
        <fullName evidence="9">Kinesin motor domain-containing protein</fullName>
    </recommendedName>
</protein>
<feature type="region of interest" description="Disordered" evidence="8">
    <location>
        <begin position="660"/>
        <end position="734"/>
    </location>
</feature>
<dbReference type="InterPro" id="IPR001752">
    <property type="entry name" value="Kinesin_motor_dom"/>
</dbReference>
<feature type="region of interest" description="Disordered" evidence="8">
    <location>
        <begin position="1403"/>
        <end position="1447"/>
    </location>
</feature>
<evidence type="ECO:0000256" key="7">
    <source>
        <dbReference type="SAM" id="Coils"/>
    </source>
</evidence>
<dbReference type="EMBL" id="BAABUK010000011">
    <property type="protein sequence ID" value="GAA5811869.1"/>
    <property type="molecule type" value="Genomic_DNA"/>
</dbReference>
<name>A0ABP9YYC9_9FUNG</name>
<feature type="coiled-coil region" evidence="7">
    <location>
        <begin position="474"/>
        <end position="501"/>
    </location>
</feature>
<comment type="similarity">
    <text evidence="6">Belongs to the TRAFAC class myosin-kinesin ATPase superfamily. Kinesin family.</text>
</comment>
<feature type="coiled-coil region" evidence="7">
    <location>
        <begin position="364"/>
        <end position="433"/>
    </location>
</feature>
<dbReference type="PROSITE" id="PS00411">
    <property type="entry name" value="KINESIN_MOTOR_1"/>
    <property type="match status" value="1"/>
</dbReference>
<feature type="domain" description="Kinesin motor" evidence="9">
    <location>
        <begin position="5"/>
        <end position="347"/>
    </location>
</feature>
<dbReference type="PANTHER" id="PTHR47969">
    <property type="entry name" value="CHROMOSOME-ASSOCIATED KINESIN KIF4A-RELATED"/>
    <property type="match status" value="1"/>
</dbReference>
<dbReference type="PRINTS" id="PR00380">
    <property type="entry name" value="KINESINHEAVY"/>
</dbReference>
<feature type="compositionally biased region" description="Polar residues" evidence="8">
    <location>
        <begin position="1568"/>
        <end position="1577"/>
    </location>
</feature>
<feature type="region of interest" description="Disordered" evidence="8">
    <location>
        <begin position="520"/>
        <end position="553"/>
    </location>
</feature>
<feature type="compositionally biased region" description="Basic and acidic residues" evidence="8">
    <location>
        <begin position="1555"/>
        <end position="1567"/>
    </location>
</feature>